<dbReference type="RefSeq" id="WP_310175453.1">
    <property type="nucleotide sequence ID" value="NZ_BAABHE010000002.1"/>
</dbReference>
<keyword evidence="5 8" id="KW-0560">Oxidoreductase</keyword>
<organism evidence="8 9">
    <name type="scientific">Enteractinococcus fodinae</name>
    <dbReference type="NCBI Taxonomy" id="684663"/>
    <lineage>
        <taxon>Bacteria</taxon>
        <taxon>Bacillati</taxon>
        <taxon>Actinomycetota</taxon>
        <taxon>Actinomycetes</taxon>
        <taxon>Micrococcales</taxon>
        <taxon>Micrococcaceae</taxon>
    </lineage>
</organism>
<evidence type="ECO:0000259" key="7">
    <source>
        <dbReference type="Pfam" id="PF02771"/>
    </source>
</evidence>
<dbReference type="InterPro" id="IPR009075">
    <property type="entry name" value="AcylCo_DH/oxidase_C"/>
</dbReference>
<dbReference type="GO" id="GO:0070991">
    <property type="term" value="F:medium-chain fatty acyl-CoA dehydrogenase activity"/>
    <property type="evidence" value="ECO:0007669"/>
    <property type="project" value="UniProtKB-EC"/>
</dbReference>
<dbReference type="Pfam" id="PF00441">
    <property type="entry name" value="Acyl-CoA_dh_1"/>
    <property type="match status" value="1"/>
</dbReference>
<feature type="domain" description="Acyl-CoA dehydrogenase/oxidase C-terminal" evidence="6">
    <location>
        <begin position="201"/>
        <end position="309"/>
    </location>
</feature>
<dbReference type="PANTHER" id="PTHR43884:SF20">
    <property type="entry name" value="ACYL-COA DEHYDROGENASE FADE28"/>
    <property type="match status" value="1"/>
</dbReference>
<feature type="domain" description="Acyl-CoA dehydrogenase/oxidase N-terminal" evidence="7">
    <location>
        <begin position="6"/>
        <end position="79"/>
    </location>
</feature>
<dbReference type="InterPro" id="IPR036250">
    <property type="entry name" value="AcylCo_DH-like_C"/>
</dbReference>
<protein>
    <submittedName>
        <fullName evidence="8">Acyl-CoA dehydrogenase</fullName>
        <ecNumber evidence="8">1.3.8.7</ecNumber>
    </submittedName>
</protein>
<evidence type="ECO:0000259" key="6">
    <source>
        <dbReference type="Pfam" id="PF00441"/>
    </source>
</evidence>
<comment type="cofactor">
    <cofactor evidence="1">
        <name>FAD</name>
        <dbReference type="ChEBI" id="CHEBI:57692"/>
    </cofactor>
</comment>
<dbReference type="Gene3D" id="1.20.140.10">
    <property type="entry name" value="Butyryl-CoA Dehydrogenase, subunit A, domain 3"/>
    <property type="match status" value="1"/>
</dbReference>
<keyword evidence="3" id="KW-0285">Flavoprotein</keyword>
<dbReference type="EC" id="1.3.8.7" evidence="8"/>
<proteinExistence type="inferred from homology"/>
<evidence type="ECO:0000256" key="3">
    <source>
        <dbReference type="ARBA" id="ARBA00022630"/>
    </source>
</evidence>
<evidence type="ECO:0000256" key="4">
    <source>
        <dbReference type="ARBA" id="ARBA00022827"/>
    </source>
</evidence>
<gene>
    <name evidence="8" type="ORF">J2S62_002604</name>
</gene>
<sequence length="343" mass="37120">MTVVDQDLQDLIEQFFNKTITPGVRSNADEGAWPQDVWQEAEALELNTLGLDEDFGGAGGSFLEALEVAMAIGRYAAPLPWAENFLARWVAGVAEADLPEGPAVCLVVNEEANHGFSDNRISGTWRDVSWAPAAESFVVVKTANDQTEIAIVARNDVELQEGRDIAGQPKAHVGIDVSGASRFAAPLTQGQFKRRSLLVYSALMAGAMDGAFEMTQQYITERHQFGRPLAAFQSVQQHLVTLAQAASMSALSIQRAALSEETVDADDEAIAAAIAVRYHVDLAASAAHQAHGAMGMTREYGLQHLTRRLWLWRSHGASDTELKQLMAKSAMDNGNIMGLISRA</sequence>
<keyword evidence="9" id="KW-1185">Reference proteome</keyword>
<dbReference type="Proteomes" id="UP001183794">
    <property type="component" value="Unassembled WGS sequence"/>
</dbReference>
<dbReference type="Pfam" id="PF02771">
    <property type="entry name" value="Acyl-CoA_dh_N"/>
    <property type="match status" value="1"/>
</dbReference>
<dbReference type="InterPro" id="IPR037069">
    <property type="entry name" value="AcylCoA_DH/ox_N_sf"/>
</dbReference>
<dbReference type="InterPro" id="IPR009100">
    <property type="entry name" value="AcylCoA_DH/oxidase_NM_dom_sf"/>
</dbReference>
<evidence type="ECO:0000313" key="9">
    <source>
        <dbReference type="Proteomes" id="UP001183794"/>
    </source>
</evidence>
<evidence type="ECO:0000256" key="5">
    <source>
        <dbReference type="ARBA" id="ARBA00023002"/>
    </source>
</evidence>
<dbReference type="PANTHER" id="PTHR43884">
    <property type="entry name" value="ACYL-COA DEHYDROGENASE"/>
    <property type="match status" value="1"/>
</dbReference>
<name>A0ABU2B408_9MICC</name>
<evidence type="ECO:0000313" key="8">
    <source>
        <dbReference type="EMBL" id="MDR7348347.1"/>
    </source>
</evidence>
<dbReference type="InterPro" id="IPR013786">
    <property type="entry name" value="AcylCoA_DH/ox_N"/>
</dbReference>
<evidence type="ECO:0000256" key="1">
    <source>
        <dbReference type="ARBA" id="ARBA00001974"/>
    </source>
</evidence>
<accession>A0ABU2B408</accession>
<dbReference type="SUPFAM" id="SSF47203">
    <property type="entry name" value="Acyl-CoA dehydrogenase C-terminal domain-like"/>
    <property type="match status" value="1"/>
</dbReference>
<keyword evidence="4" id="KW-0274">FAD</keyword>
<comment type="caution">
    <text evidence="8">The sequence shown here is derived from an EMBL/GenBank/DDBJ whole genome shotgun (WGS) entry which is preliminary data.</text>
</comment>
<evidence type="ECO:0000256" key="2">
    <source>
        <dbReference type="ARBA" id="ARBA00009347"/>
    </source>
</evidence>
<reference evidence="8 9" key="1">
    <citation type="submission" date="2023-07" db="EMBL/GenBank/DDBJ databases">
        <title>Sequencing the genomes of 1000 actinobacteria strains.</title>
        <authorList>
            <person name="Klenk H.-P."/>
        </authorList>
    </citation>
    <scope>NUCLEOTIDE SEQUENCE [LARGE SCALE GENOMIC DNA]</scope>
    <source>
        <strain evidence="8 9">DSM 22966</strain>
    </source>
</reference>
<dbReference type="SUPFAM" id="SSF56645">
    <property type="entry name" value="Acyl-CoA dehydrogenase NM domain-like"/>
    <property type="match status" value="1"/>
</dbReference>
<dbReference type="EMBL" id="JAVDYJ010000001">
    <property type="protein sequence ID" value="MDR7348347.1"/>
    <property type="molecule type" value="Genomic_DNA"/>
</dbReference>
<dbReference type="Gene3D" id="1.10.540.10">
    <property type="entry name" value="Acyl-CoA dehydrogenase/oxidase, N-terminal domain"/>
    <property type="match status" value="1"/>
</dbReference>
<comment type="similarity">
    <text evidence="2">Belongs to the acyl-CoA dehydrogenase family.</text>
</comment>